<feature type="transmembrane region" description="Helical" evidence="7">
    <location>
        <begin position="115"/>
        <end position="136"/>
    </location>
</feature>
<evidence type="ECO:0000256" key="1">
    <source>
        <dbReference type="ARBA" id="ARBA00004651"/>
    </source>
</evidence>
<comment type="subcellular location">
    <subcellularLocation>
        <location evidence="1">Cell membrane</location>
        <topology evidence="1">Multi-pass membrane protein</topology>
    </subcellularLocation>
</comment>
<comment type="similarity">
    <text evidence="2">Belongs to the polysaccharide synthase family.</text>
</comment>
<protein>
    <submittedName>
        <fullName evidence="9">Capsular polysaccharide repeat unit transporter</fullName>
    </submittedName>
    <submittedName>
        <fullName evidence="8">Cps19N</fullName>
    </submittedName>
</protein>
<feature type="transmembrane region" description="Helical" evidence="7">
    <location>
        <begin position="385"/>
        <end position="407"/>
    </location>
</feature>
<evidence type="ECO:0000256" key="2">
    <source>
        <dbReference type="ARBA" id="ARBA00007430"/>
    </source>
</evidence>
<dbReference type="InterPro" id="IPR050833">
    <property type="entry name" value="Poly_Biosynth_Transport"/>
</dbReference>
<dbReference type="EMBL" id="JF273654">
    <property type="protein sequence ID" value="AEH57575.1"/>
    <property type="molecule type" value="Genomic_DNA"/>
</dbReference>
<feature type="transmembrane region" description="Helical" evidence="7">
    <location>
        <begin position="174"/>
        <end position="195"/>
    </location>
</feature>
<keyword evidence="6 7" id="KW-0472">Membrane</keyword>
<evidence type="ECO:0000256" key="6">
    <source>
        <dbReference type="ARBA" id="ARBA00023136"/>
    </source>
</evidence>
<dbReference type="AlphaFoldDB" id="G8DU74"/>
<evidence type="ECO:0000256" key="4">
    <source>
        <dbReference type="ARBA" id="ARBA00022692"/>
    </source>
</evidence>
<feature type="transmembrane region" description="Helical" evidence="7">
    <location>
        <begin position="419"/>
        <end position="438"/>
    </location>
</feature>
<accession>G8DU74</accession>
<evidence type="ECO:0000256" key="5">
    <source>
        <dbReference type="ARBA" id="ARBA00022989"/>
    </source>
</evidence>
<proteinExistence type="inferred from homology"/>
<evidence type="ECO:0000256" key="7">
    <source>
        <dbReference type="SAM" id="Phobius"/>
    </source>
</evidence>
<evidence type="ECO:0000256" key="3">
    <source>
        <dbReference type="ARBA" id="ARBA00022475"/>
    </source>
</evidence>
<dbReference type="PANTHER" id="PTHR30250">
    <property type="entry name" value="PST FAMILY PREDICTED COLANIC ACID TRANSPORTER"/>
    <property type="match status" value="1"/>
</dbReference>
<evidence type="ECO:0000313" key="9">
    <source>
        <dbReference type="EMBL" id="FAA01037.1"/>
    </source>
</evidence>
<feature type="transmembrane region" description="Helical" evidence="7">
    <location>
        <begin position="256"/>
        <end position="275"/>
    </location>
</feature>
<dbReference type="GO" id="GO:0005886">
    <property type="term" value="C:plasma membrane"/>
    <property type="evidence" value="ECO:0007669"/>
    <property type="project" value="UniProtKB-SubCell"/>
</dbReference>
<dbReference type="Pfam" id="PF13440">
    <property type="entry name" value="Polysacc_synt_3"/>
    <property type="match status" value="1"/>
</dbReference>
<sequence>MSSFHKQVGNALKWSSLAEIVAKLITPLSNTILARLLTPEHFGVIATITMIISFADIFSDSGFQKYLVQHEFESEYELDKAANVAFSSNFLISIFLWLFISLLNEQISSIVGNPGLGIVIIVAGFSLPITAFSSIQSALFKRKLEFRVLFYARILSSLVPLLITVPLAMLGKSYWSIIIGNIIGNIIISVVLSYLSDWKPNFSFNRFIFFEMFSFSTWSLFESIGTWLSSYIGTFIVGSILSQYYLGLYKTSMTTVNGIFAIITSATVSVLFSSLSRLQSDRTEYDFIYLDFINLVSIVIFPTGVGIYIYKNLVTSILLGKQWMEATSFVGIYGLMCCITLVLGQFASEYFRGLGKPKANVLMTFLHLIVLIPTLILSAEDGFLTLAYASSLIKIQQILIYWLILWFGFKFNPLRIFNYVWKGLFSSLIMGIFGYIFIQINSGIIYQFISIVACVIIYLMCYIYIFKGKLELIRIMKIFTGI</sequence>
<evidence type="ECO:0000313" key="8">
    <source>
        <dbReference type="EMBL" id="AEH57575.1"/>
    </source>
</evidence>
<keyword evidence="4 7" id="KW-0812">Transmembrane</keyword>
<feature type="transmembrane region" description="Helical" evidence="7">
    <location>
        <begin position="84"/>
        <end position="103"/>
    </location>
</feature>
<feature type="transmembrane region" description="Helical" evidence="7">
    <location>
        <begin position="359"/>
        <end position="379"/>
    </location>
</feature>
<gene>
    <name evidence="8" type="primary">cps19N</name>
</gene>
<organism evidence="8">
    <name type="scientific">Streptococcus suis</name>
    <dbReference type="NCBI Taxonomy" id="1307"/>
    <lineage>
        <taxon>Bacteria</taxon>
        <taxon>Bacillati</taxon>
        <taxon>Bacillota</taxon>
        <taxon>Bacilli</taxon>
        <taxon>Lactobacillales</taxon>
        <taxon>Streptococcaceae</taxon>
        <taxon>Streptococcus</taxon>
    </lineage>
</organism>
<reference evidence="8" key="1">
    <citation type="journal article" date="2011" name="FEMS Microbiol. Lett.">
        <title>Genetic analysis of the capsular polysaccharide synthesis locus in 15 Streptococcus suis serotypes.</title>
        <authorList>
            <person name="Wang K."/>
            <person name="Fan W."/>
            <person name="Cai L."/>
            <person name="Huang B."/>
            <person name="Lu C."/>
        </authorList>
    </citation>
    <scope>NUCLEOTIDE SEQUENCE</scope>
    <source>
        <strain evidence="8">42A</strain>
    </source>
</reference>
<feature type="transmembrane region" description="Helical" evidence="7">
    <location>
        <begin position="444"/>
        <end position="466"/>
    </location>
</feature>
<feature type="transmembrane region" description="Helical" evidence="7">
    <location>
        <begin position="207"/>
        <end position="236"/>
    </location>
</feature>
<reference evidence="9" key="2">
    <citation type="journal article" date="2013" name="Appl. Environ. Microbiol.">
        <title>Genetic analysis of capsular polysaccharide synthesis gene clusters from all serotypes of Streptococcus suis: potential mechanisms for generation of capsular variation.</title>
        <authorList>
            <person name="Okura M."/>
            <person name="Takamatsu D."/>
            <person name="Maruyama F."/>
            <person name="Nozawa T."/>
            <person name="Nakagawa I."/>
            <person name="Osaki M."/>
            <person name="Sekizaki T."/>
            <person name="Gottschalk M."/>
            <person name="Kumagai Y."/>
            <person name="Hamada S."/>
        </authorList>
    </citation>
    <scope>NUCLEOTIDE SEQUENCE</scope>
    <source>
        <strain evidence="9">42A</strain>
    </source>
</reference>
<keyword evidence="5 7" id="KW-1133">Transmembrane helix</keyword>
<feature type="transmembrane region" description="Helical" evidence="7">
    <location>
        <begin position="330"/>
        <end position="347"/>
    </location>
</feature>
<dbReference type="PANTHER" id="PTHR30250:SF10">
    <property type="entry name" value="LIPOPOLYSACCHARIDE BIOSYNTHESIS PROTEIN WZXC"/>
    <property type="match status" value="1"/>
</dbReference>
<feature type="transmembrane region" description="Helical" evidence="7">
    <location>
        <begin position="148"/>
        <end position="168"/>
    </location>
</feature>
<dbReference type="EMBL" id="BR001009">
    <property type="protein sequence ID" value="FAA01037.1"/>
    <property type="molecule type" value="Genomic_DNA"/>
</dbReference>
<keyword evidence="3" id="KW-1003">Cell membrane</keyword>
<name>G8DU74_STRSU</name>
<feature type="transmembrane region" description="Helical" evidence="7">
    <location>
        <begin position="287"/>
        <end position="310"/>
    </location>
</feature>